<evidence type="ECO:0000313" key="2">
    <source>
        <dbReference type="Proteomes" id="UP000184550"/>
    </source>
</evidence>
<comment type="caution">
    <text evidence="1">The sequence shown here is derived from an EMBL/GenBank/DDBJ whole genome shotgun (WGS) entry which is preliminary data.</text>
</comment>
<dbReference type="Proteomes" id="UP000184550">
    <property type="component" value="Unassembled WGS sequence"/>
</dbReference>
<dbReference type="RefSeq" id="WP_083624663.1">
    <property type="nucleotide sequence ID" value="NZ_LR734877.1"/>
</dbReference>
<evidence type="ECO:0008006" key="3">
    <source>
        <dbReference type="Google" id="ProtNLM"/>
    </source>
</evidence>
<sequence>MAEQKIFLSLAHIQAACFFAKSTYDLEKEYTGKDLNDEIIQKHSAYSIGSIITAVSYLEATINELFFDVANRSKEVKVEHLPNGTPDRMKDMWEDIEKSSMLDKYEMALILAEKQFDKGKEPYQSVQYLIKLRNELVHYHQKLREIKEANEDPTNNNKKTWEDKLEKFLDKDKKIKLNPLTGSSNPFFPDKCLGYGCAFWAIQSSVDFTKDFFQTMGLNFHNAPEGREPYFMKAVEKLLKVNSETKTKGNKNEPEFE</sequence>
<accession>A0A7Z9E193</accession>
<name>A0A7Z9E193_9CYAN</name>
<keyword evidence="2" id="KW-1185">Reference proteome</keyword>
<reference evidence="1" key="1">
    <citation type="submission" date="2019-10" db="EMBL/GenBank/DDBJ databases">
        <authorList>
            <consortium name="Genoscope - CEA"/>
            <person name="William W."/>
        </authorList>
    </citation>
    <scope>NUCLEOTIDE SEQUENCE [LARGE SCALE GENOMIC DNA]</scope>
    <source>
        <strain evidence="1">BBR_PRJEB10992</strain>
    </source>
</reference>
<dbReference type="OrthoDB" id="3696550at2"/>
<dbReference type="AlphaFoldDB" id="A0A7Z9E193"/>
<protein>
    <recommendedName>
        <fullName evidence="3">HEPN domain-containing protein</fullName>
    </recommendedName>
</protein>
<organism evidence="1 2">
    <name type="scientific">Planktothrix serta PCC 8927</name>
    <dbReference type="NCBI Taxonomy" id="671068"/>
    <lineage>
        <taxon>Bacteria</taxon>
        <taxon>Bacillati</taxon>
        <taxon>Cyanobacteriota</taxon>
        <taxon>Cyanophyceae</taxon>
        <taxon>Oscillatoriophycideae</taxon>
        <taxon>Oscillatoriales</taxon>
        <taxon>Microcoleaceae</taxon>
        <taxon>Planktothrix</taxon>
    </lineage>
</organism>
<dbReference type="EMBL" id="CZCU02000152">
    <property type="protein sequence ID" value="VXD22304.1"/>
    <property type="molecule type" value="Genomic_DNA"/>
</dbReference>
<proteinExistence type="predicted"/>
<gene>
    <name evidence="1" type="ORF">PL8927_750015</name>
</gene>
<evidence type="ECO:0000313" key="1">
    <source>
        <dbReference type="EMBL" id="VXD22304.1"/>
    </source>
</evidence>